<dbReference type="EMBL" id="JBJQOH010000005">
    <property type="protein sequence ID" value="KAL3686625.1"/>
    <property type="molecule type" value="Genomic_DNA"/>
</dbReference>
<dbReference type="AlphaFoldDB" id="A0ABD3H535"/>
<evidence type="ECO:0000313" key="2">
    <source>
        <dbReference type="Proteomes" id="UP001633002"/>
    </source>
</evidence>
<keyword evidence="2" id="KW-1185">Reference proteome</keyword>
<organism evidence="1 2">
    <name type="scientific">Riccia sorocarpa</name>
    <dbReference type="NCBI Taxonomy" id="122646"/>
    <lineage>
        <taxon>Eukaryota</taxon>
        <taxon>Viridiplantae</taxon>
        <taxon>Streptophyta</taxon>
        <taxon>Embryophyta</taxon>
        <taxon>Marchantiophyta</taxon>
        <taxon>Marchantiopsida</taxon>
        <taxon>Marchantiidae</taxon>
        <taxon>Marchantiales</taxon>
        <taxon>Ricciaceae</taxon>
        <taxon>Riccia</taxon>
    </lineage>
</organism>
<name>A0ABD3H535_9MARC</name>
<comment type="caution">
    <text evidence="1">The sequence shown here is derived from an EMBL/GenBank/DDBJ whole genome shotgun (WGS) entry which is preliminary data.</text>
</comment>
<proteinExistence type="predicted"/>
<reference evidence="1 2" key="1">
    <citation type="submission" date="2024-09" db="EMBL/GenBank/DDBJ databases">
        <title>Chromosome-scale assembly of Riccia sorocarpa.</title>
        <authorList>
            <person name="Paukszto L."/>
        </authorList>
    </citation>
    <scope>NUCLEOTIDE SEQUENCE [LARGE SCALE GENOMIC DNA]</scope>
    <source>
        <strain evidence="1">LP-2024</strain>
        <tissue evidence="1">Aerial parts of the thallus</tissue>
    </source>
</reference>
<dbReference type="Proteomes" id="UP001633002">
    <property type="component" value="Unassembled WGS sequence"/>
</dbReference>
<protein>
    <submittedName>
        <fullName evidence="1">Uncharacterized protein</fullName>
    </submittedName>
</protein>
<accession>A0ABD3H535</accession>
<gene>
    <name evidence="1" type="ORF">R1sor_009199</name>
</gene>
<evidence type="ECO:0000313" key="1">
    <source>
        <dbReference type="EMBL" id="KAL3686625.1"/>
    </source>
</evidence>
<sequence>MENGAGFHICPFDELGNYVDVMEEDKSKWDDLWRMESDAFDEECKYVSGENYEEPWHPRIRCVIMIPPVRAYKQIEVAMHNLNTSSHTTVRYDWIQDAERCLQVLSSLLIDYKEMIGDDVYDEFEKSR</sequence>